<gene>
    <name evidence="1" type="ORF">AAD027_16765</name>
</gene>
<evidence type="ECO:0000313" key="2">
    <source>
        <dbReference type="Proteomes" id="UP001459204"/>
    </source>
</evidence>
<evidence type="ECO:0000313" key="1">
    <source>
        <dbReference type="EMBL" id="MEL1266008.1"/>
    </source>
</evidence>
<dbReference type="Proteomes" id="UP001459204">
    <property type="component" value="Unassembled WGS sequence"/>
</dbReference>
<dbReference type="EMBL" id="JBBWWT010000011">
    <property type="protein sequence ID" value="MEL1266008.1"/>
    <property type="molecule type" value="Genomic_DNA"/>
</dbReference>
<sequence length="82" mass="9401">MVRLPEFAQTLPHRTRITMTCADGMAPLSRDSLPPTASGSTKPLFSCGFAHIRAMRRLVFFWSREQHPVLRAHMDLRRRPAL</sequence>
<protein>
    <submittedName>
        <fullName evidence="1">Uncharacterized protein</fullName>
    </submittedName>
</protein>
<keyword evidence="2" id="KW-1185">Reference proteome</keyword>
<accession>A0ABU9J424</accession>
<dbReference type="RefSeq" id="WP_341727181.1">
    <property type="nucleotide sequence ID" value="NZ_JBBWWT010000011.1"/>
</dbReference>
<organism evidence="1 2">
    <name type="scientific">Pseudoxanthomonas putridarboris</name>
    <dbReference type="NCBI Taxonomy" id="752605"/>
    <lineage>
        <taxon>Bacteria</taxon>
        <taxon>Pseudomonadati</taxon>
        <taxon>Pseudomonadota</taxon>
        <taxon>Gammaproteobacteria</taxon>
        <taxon>Lysobacterales</taxon>
        <taxon>Lysobacteraceae</taxon>
        <taxon>Pseudoxanthomonas</taxon>
    </lineage>
</organism>
<reference evidence="1 2" key="1">
    <citation type="submission" date="2024-04" db="EMBL/GenBank/DDBJ databases">
        <title>Draft genome sequence of Pseudoxanthomonas putridarboris WD12.</title>
        <authorList>
            <person name="Oh J."/>
        </authorList>
    </citation>
    <scope>NUCLEOTIDE SEQUENCE [LARGE SCALE GENOMIC DNA]</scope>
    <source>
        <strain evidence="1 2">WD12</strain>
    </source>
</reference>
<proteinExistence type="predicted"/>
<name>A0ABU9J424_9GAMM</name>
<comment type="caution">
    <text evidence="1">The sequence shown here is derived from an EMBL/GenBank/DDBJ whole genome shotgun (WGS) entry which is preliminary data.</text>
</comment>